<keyword evidence="6" id="KW-1185">Reference proteome</keyword>
<dbReference type="InterPro" id="IPR002480">
    <property type="entry name" value="DAHP_synth_2"/>
</dbReference>
<dbReference type="OrthoDB" id="9766852at2"/>
<dbReference type="PANTHER" id="PTHR21337:SF0">
    <property type="entry name" value="PHOSPHO-2-DEHYDRO-3-DEOXYHEPTONATE ALDOLASE"/>
    <property type="match status" value="1"/>
</dbReference>
<dbReference type="STRING" id="716816.BST96_14705"/>
<feature type="binding site" evidence="3">
    <location>
        <begin position="267"/>
        <end position="268"/>
    </location>
    <ligand>
        <name>phosphoenolpyruvate</name>
        <dbReference type="ChEBI" id="CHEBI:58702"/>
    </ligand>
</feature>
<accession>A0A1X9NDW6</accession>
<name>A0A1X9NDW6_9GAMM</name>
<dbReference type="RefSeq" id="WP_085759430.1">
    <property type="nucleotide sequence ID" value="NZ_CP019343.1"/>
</dbReference>
<dbReference type="GO" id="GO:0003849">
    <property type="term" value="F:3-deoxy-7-phosphoheptulonate synthase activity"/>
    <property type="evidence" value="ECO:0007669"/>
    <property type="project" value="UniProtKB-EC"/>
</dbReference>
<feature type="binding site" evidence="3">
    <location>
        <position position="395"/>
    </location>
    <ligand>
        <name>Mn(2+)</name>
        <dbReference type="ChEBI" id="CHEBI:29035"/>
    </ligand>
</feature>
<dbReference type="EMBL" id="CP019343">
    <property type="protein sequence ID" value="ARN75254.1"/>
    <property type="molecule type" value="Genomic_DNA"/>
</dbReference>
<dbReference type="Proteomes" id="UP000193450">
    <property type="component" value="Chromosome"/>
</dbReference>
<organism evidence="5 6">
    <name type="scientific">Oceanicoccus sagamiensis</name>
    <dbReference type="NCBI Taxonomy" id="716816"/>
    <lineage>
        <taxon>Bacteria</taxon>
        <taxon>Pseudomonadati</taxon>
        <taxon>Pseudomonadota</taxon>
        <taxon>Gammaproteobacteria</taxon>
        <taxon>Cellvibrionales</taxon>
        <taxon>Spongiibacteraceae</taxon>
        <taxon>Oceanicoccus</taxon>
    </lineage>
</organism>
<proteinExistence type="inferred from homology"/>
<dbReference type="GO" id="GO:0009073">
    <property type="term" value="P:aromatic amino acid family biosynthetic process"/>
    <property type="evidence" value="ECO:0007669"/>
    <property type="project" value="InterPro"/>
</dbReference>
<keyword evidence="3" id="KW-0464">Manganese</keyword>
<evidence type="ECO:0000256" key="4">
    <source>
        <dbReference type="RuleBase" id="RU363071"/>
    </source>
</evidence>
<dbReference type="EC" id="2.5.1.54" evidence="4"/>
<feature type="binding site" evidence="3">
    <location>
        <position position="107"/>
    </location>
    <ligand>
        <name>phosphoenolpyruvate</name>
        <dbReference type="ChEBI" id="CHEBI:58702"/>
    </ligand>
</feature>
<comment type="cofactor">
    <cofactor evidence="3">
        <name>Mn(2+)</name>
        <dbReference type="ChEBI" id="CHEBI:29035"/>
    </cofactor>
    <cofactor evidence="3">
        <name>Co(2+)</name>
        <dbReference type="ChEBI" id="CHEBI:48828"/>
    </cofactor>
    <cofactor evidence="3">
        <name>Cd(2+)</name>
        <dbReference type="ChEBI" id="CHEBI:48775"/>
    </cofactor>
    <text evidence="3">Binds 1 divalent cation per subunit. The enzyme is active with manganese, cobalt or cadmium ions.</text>
</comment>
<dbReference type="PANTHER" id="PTHR21337">
    <property type="entry name" value="PHOSPHO-2-DEHYDRO-3-DEOXYHEPTONATE ALDOLASE 1, 2"/>
    <property type="match status" value="1"/>
</dbReference>
<evidence type="ECO:0000313" key="5">
    <source>
        <dbReference type="EMBL" id="ARN75254.1"/>
    </source>
</evidence>
<dbReference type="Pfam" id="PF01474">
    <property type="entry name" value="DAHP_synth_2"/>
    <property type="match status" value="1"/>
</dbReference>
<comment type="catalytic activity">
    <reaction evidence="4">
        <text>D-erythrose 4-phosphate + phosphoenolpyruvate + H2O = 7-phospho-2-dehydro-3-deoxy-D-arabino-heptonate + phosphate</text>
        <dbReference type="Rhea" id="RHEA:14717"/>
        <dbReference type="ChEBI" id="CHEBI:15377"/>
        <dbReference type="ChEBI" id="CHEBI:16897"/>
        <dbReference type="ChEBI" id="CHEBI:43474"/>
        <dbReference type="ChEBI" id="CHEBI:58394"/>
        <dbReference type="ChEBI" id="CHEBI:58702"/>
        <dbReference type="EC" id="2.5.1.54"/>
    </reaction>
</comment>
<evidence type="ECO:0000313" key="6">
    <source>
        <dbReference type="Proteomes" id="UP000193450"/>
    </source>
</evidence>
<dbReference type="SUPFAM" id="SSF51569">
    <property type="entry name" value="Aldolase"/>
    <property type="match status" value="1"/>
</dbReference>
<dbReference type="InterPro" id="IPR013785">
    <property type="entry name" value="Aldolase_TIM"/>
</dbReference>
<evidence type="ECO:0000256" key="2">
    <source>
        <dbReference type="ARBA" id="ARBA00022679"/>
    </source>
</evidence>
<comment type="similarity">
    <text evidence="1 4">Belongs to the class-II DAHP synthase family.</text>
</comment>
<feature type="binding site" evidence="3">
    <location>
        <position position="353"/>
    </location>
    <ligand>
        <name>Mn(2+)</name>
        <dbReference type="ChEBI" id="CHEBI:29035"/>
    </ligand>
</feature>
<protein>
    <recommendedName>
        <fullName evidence="4">Phospho-2-dehydro-3-deoxyheptonate aldolase</fullName>
        <ecNumber evidence="4">2.5.1.54</ecNumber>
    </recommendedName>
</protein>
<sequence>MTLWTPDSWRALPALQQPHYNDQAQLLTIEEQLRQQPPLVFADEVSQLRRQLADAAQGKAFLLQGGDCAETFADFSSAGIRDLFKVLMQMAVVLTYAGRKPVIKVGRLAGQFAKPRSADTEVREGIELPSFRGDSVNGVEFTAAARAADPERMLQAYHQSTATLNLVRAFAQGGLADLHQVNDWILSFVRGNPGCDQYLQLAHQIKDALAFMEVCGITSETSSALRSTTLFTSHEALLLNYEQALTRQDSTSGQWFDCSAHMLWVGERTRQLDGAHIEFLRGIANPVGVKISNAIAADDLLRLVDILNPENEAGRLTLISRMGADKTEQFLPALAKRIADEGRQVVWSCDPMHGNTVKAANGYKTRSFDHIMLEIEQFFAVLSACGQHAGGLHLEMTGAHVTECVGGAYHVSEEDLASCYQTQCDPRLNAQQVLELSFKVAELIKS</sequence>
<dbReference type="AlphaFoldDB" id="A0A1X9NDW6"/>
<gene>
    <name evidence="5" type="ORF">BST96_14705</name>
</gene>
<dbReference type="Gene3D" id="3.20.20.70">
    <property type="entry name" value="Aldolase class I"/>
    <property type="match status" value="1"/>
</dbReference>
<keyword evidence="3" id="KW-0104">Cadmium</keyword>
<feature type="binding site" evidence="3">
    <location>
        <position position="321"/>
    </location>
    <ligand>
        <name>phosphoenolpyruvate</name>
        <dbReference type="ChEBI" id="CHEBI:58702"/>
    </ligand>
</feature>
<reference evidence="5 6" key="1">
    <citation type="submission" date="2016-11" db="EMBL/GenBank/DDBJ databases">
        <title>Trade-off between light-utilization and light-protection in marine flavobacteria.</title>
        <authorList>
            <person name="Kumagai Y."/>
        </authorList>
    </citation>
    <scope>NUCLEOTIDE SEQUENCE [LARGE SCALE GENOMIC DNA]</scope>
    <source>
        <strain evidence="5 6">NBRC 107125</strain>
    </source>
</reference>
<feature type="binding site" evidence="3">
    <location>
        <position position="68"/>
    </location>
    <ligand>
        <name>Mn(2+)</name>
        <dbReference type="ChEBI" id="CHEBI:29035"/>
    </ligand>
</feature>
<keyword evidence="2 4" id="KW-0808">Transferase</keyword>
<dbReference type="NCBIfam" id="TIGR01358">
    <property type="entry name" value="DAHP_synth_II"/>
    <property type="match status" value="1"/>
</dbReference>
<dbReference type="KEGG" id="osg:BST96_14705"/>
<feature type="binding site" evidence="3">
    <location>
        <position position="425"/>
    </location>
    <ligand>
        <name>Mn(2+)</name>
        <dbReference type="ChEBI" id="CHEBI:29035"/>
    </ligand>
</feature>
<evidence type="ECO:0000256" key="1">
    <source>
        <dbReference type="ARBA" id="ARBA00008911"/>
    </source>
</evidence>
<keyword evidence="3" id="KW-0170">Cobalt</keyword>
<feature type="binding site" evidence="3">
    <location>
        <position position="290"/>
    </location>
    <ligand>
        <name>phosphoenolpyruvate</name>
        <dbReference type="ChEBI" id="CHEBI:58702"/>
    </ligand>
</feature>
<evidence type="ECO:0000256" key="3">
    <source>
        <dbReference type="PIRSR" id="PIRSR602480-1"/>
    </source>
</evidence>